<dbReference type="InterPro" id="IPR036728">
    <property type="entry name" value="PBP_GOBP_sf"/>
</dbReference>
<keyword evidence="3" id="KW-1185">Reference proteome</keyword>
<dbReference type="Pfam" id="PF01395">
    <property type="entry name" value="PBP_GOBP"/>
    <property type="match status" value="1"/>
</dbReference>
<dbReference type="CDD" id="cd23992">
    <property type="entry name" value="PBP_GOBP"/>
    <property type="match status" value="1"/>
</dbReference>
<dbReference type="AlphaFoldDB" id="A0AA38M998"/>
<dbReference type="GO" id="GO:0005549">
    <property type="term" value="F:odorant binding"/>
    <property type="evidence" value="ECO:0007669"/>
    <property type="project" value="InterPro"/>
</dbReference>
<evidence type="ECO:0000313" key="3">
    <source>
        <dbReference type="Proteomes" id="UP001168821"/>
    </source>
</evidence>
<sequence>MKLPTYLILTTLMVHSQALTGKQDADLDPVSKPCEDKTKVSKQLIDDLFNRKIRDFPKYDNSQALRAYLVCVDTTGGYYKKDGTLNLETWKKTLKDGNISNEKVDELVKKCVVQRDTQEETSFQAYRCLYNNGV</sequence>
<name>A0AA38M998_9CUCU</name>
<dbReference type="Gene3D" id="1.10.238.20">
    <property type="entry name" value="Pheromone/general odorant binding protein domain"/>
    <property type="match status" value="1"/>
</dbReference>
<evidence type="ECO:0000256" key="1">
    <source>
        <dbReference type="SAM" id="SignalP"/>
    </source>
</evidence>
<dbReference type="EMBL" id="JALNTZ010000006">
    <property type="protein sequence ID" value="KAJ3647739.1"/>
    <property type="molecule type" value="Genomic_DNA"/>
</dbReference>
<accession>A0AA38M998</accession>
<protein>
    <submittedName>
        <fullName evidence="2">Uncharacterized protein</fullName>
    </submittedName>
</protein>
<organism evidence="2 3">
    <name type="scientific">Zophobas morio</name>
    <dbReference type="NCBI Taxonomy" id="2755281"/>
    <lineage>
        <taxon>Eukaryota</taxon>
        <taxon>Metazoa</taxon>
        <taxon>Ecdysozoa</taxon>
        <taxon>Arthropoda</taxon>
        <taxon>Hexapoda</taxon>
        <taxon>Insecta</taxon>
        <taxon>Pterygota</taxon>
        <taxon>Neoptera</taxon>
        <taxon>Endopterygota</taxon>
        <taxon>Coleoptera</taxon>
        <taxon>Polyphaga</taxon>
        <taxon>Cucujiformia</taxon>
        <taxon>Tenebrionidae</taxon>
        <taxon>Zophobas</taxon>
    </lineage>
</organism>
<evidence type="ECO:0000313" key="2">
    <source>
        <dbReference type="EMBL" id="KAJ3647739.1"/>
    </source>
</evidence>
<dbReference type="Proteomes" id="UP001168821">
    <property type="component" value="Unassembled WGS sequence"/>
</dbReference>
<keyword evidence="1" id="KW-0732">Signal</keyword>
<dbReference type="SUPFAM" id="SSF47565">
    <property type="entry name" value="Insect pheromone/odorant-binding proteins"/>
    <property type="match status" value="1"/>
</dbReference>
<comment type="caution">
    <text evidence="2">The sequence shown here is derived from an EMBL/GenBank/DDBJ whole genome shotgun (WGS) entry which is preliminary data.</text>
</comment>
<dbReference type="InterPro" id="IPR006170">
    <property type="entry name" value="PBP/GOBP"/>
</dbReference>
<feature type="signal peptide" evidence="1">
    <location>
        <begin position="1"/>
        <end position="18"/>
    </location>
</feature>
<proteinExistence type="predicted"/>
<reference evidence="2" key="1">
    <citation type="journal article" date="2023" name="G3 (Bethesda)">
        <title>Whole genome assemblies of Zophobas morio and Tenebrio molitor.</title>
        <authorList>
            <person name="Kaur S."/>
            <person name="Stinson S.A."/>
            <person name="diCenzo G.C."/>
        </authorList>
    </citation>
    <scope>NUCLEOTIDE SEQUENCE</scope>
    <source>
        <strain evidence="2">QUZm001</strain>
    </source>
</reference>
<gene>
    <name evidence="2" type="ORF">Zmor_019600</name>
</gene>
<feature type="chain" id="PRO_5041231833" evidence="1">
    <location>
        <begin position="19"/>
        <end position="134"/>
    </location>
</feature>